<evidence type="ECO:0008006" key="4">
    <source>
        <dbReference type="Google" id="ProtNLM"/>
    </source>
</evidence>
<keyword evidence="1" id="KW-0812">Transmembrane</keyword>
<evidence type="ECO:0000313" key="2">
    <source>
        <dbReference type="EMBL" id="SOB86895.1"/>
    </source>
</evidence>
<dbReference type="RefSeq" id="WP_179640957.1">
    <property type="nucleotide sequence ID" value="NZ_OBMI01000002.1"/>
</dbReference>
<sequence>MSNHTDSDGAQHVDTDRARAGATPGMTRYILSASLILIIVLFALIYLLT</sequence>
<evidence type="ECO:0000256" key="1">
    <source>
        <dbReference type="SAM" id="Phobius"/>
    </source>
</evidence>
<evidence type="ECO:0000313" key="3">
    <source>
        <dbReference type="Proteomes" id="UP000219494"/>
    </source>
</evidence>
<keyword evidence="3" id="KW-1185">Reference proteome</keyword>
<proteinExistence type="predicted"/>
<gene>
    <name evidence="2" type="ORF">SAMN06297144_2006</name>
</gene>
<keyword evidence="1" id="KW-0472">Membrane</keyword>
<keyword evidence="1" id="KW-1133">Transmembrane helix</keyword>
<dbReference type="Proteomes" id="UP000219494">
    <property type="component" value="Unassembled WGS sequence"/>
</dbReference>
<accession>A0A285QY50</accession>
<protein>
    <recommendedName>
        <fullName evidence="4">Aa3 type cytochrome c oxidase subunit IV</fullName>
    </recommendedName>
</protein>
<dbReference type="AlphaFoldDB" id="A0A285QY50"/>
<dbReference type="EMBL" id="OBMI01000002">
    <property type="protein sequence ID" value="SOB86895.1"/>
    <property type="molecule type" value="Genomic_DNA"/>
</dbReference>
<reference evidence="2 3" key="1">
    <citation type="submission" date="2017-07" db="EMBL/GenBank/DDBJ databases">
        <authorList>
            <person name="Sun Z.S."/>
            <person name="Albrecht U."/>
            <person name="Echele G."/>
            <person name="Lee C.C."/>
        </authorList>
    </citation>
    <scope>NUCLEOTIDE SEQUENCE [LARGE SCALE GENOMIC DNA]</scope>
    <source>
        <strain evidence="2 3">CGMCC 1.12672</strain>
    </source>
</reference>
<feature type="transmembrane region" description="Helical" evidence="1">
    <location>
        <begin position="29"/>
        <end position="48"/>
    </location>
</feature>
<organism evidence="2 3">
    <name type="scientific">Sphingomonas guangdongensis</name>
    <dbReference type="NCBI Taxonomy" id="1141890"/>
    <lineage>
        <taxon>Bacteria</taxon>
        <taxon>Pseudomonadati</taxon>
        <taxon>Pseudomonadota</taxon>
        <taxon>Alphaproteobacteria</taxon>
        <taxon>Sphingomonadales</taxon>
        <taxon>Sphingomonadaceae</taxon>
        <taxon>Sphingomonas</taxon>
    </lineage>
</organism>
<name>A0A285QY50_9SPHN</name>